<gene>
    <name evidence="1" type="ORF">ACH5RR_014758</name>
</gene>
<evidence type="ECO:0000313" key="1">
    <source>
        <dbReference type="EMBL" id="KAL3521924.1"/>
    </source>
</evidence>
<reference evidence="1 2" key="1">
    <citation type="submission" date="2024-11" db="EMBL/GenBank/DDBJ databases">
        <title>A near-complete genome assembly of Cinchona calisaya.</title>
        <authorList>
            <person name="Lian D.C."/>
            <person name="Zhao X.W."/>
            <person name="Wei L."/>
        </authorList>
    </citation>
    <scope>NUCLEOTIDE SEQUENCE [LARGE SCALE GENOMIC DNA]</scope>
    <source>
        <tissue evidence="1">Nenye</tissue>
    </source>
</reference>
<dbReference type="InterPro" id="IPR042303">
    <property type="entry name" value="Malonyl_CoA_deC_C_sf"/>
</dbReference>
<evidence type="ECO:0000313" key="2">
    <source>
        <dbReference type="Proteomes" id="UP001630127"/>
    </source>
</evidence>
<organism evidence="1 2">
    <name type="scientific">Cinchona calisaya</name>
    <dbReference type="NCBI Taxonomy" id="153742"/>
    <lineage>
        <taxon>Eukaryota</taxon>
        <taxon>Viridiplantae</taxon>
        <taxon>Streptophyta</taxon>
        <taxon>Embryophyta</taxon>
        <taxon>Tracheophyta</taxon>
        <taxon>Spermatophyta</taxon>
        <taxon>Magnoliopsida</taxon>
        <taxon>eudicotyledons</taxon>
        <taxon>Gunneridae</taxon>
        <taxon>Pentapetalae</taxon>
        <taxon>asterids</taxon>
        <taxon>lamiids</taxon>
        <taxon>Gentianales</taxon>
        <taxon>Rubiaceae</taxon>
        <taxon>Cinchonoideae</taxon>
        <taxon>Cinchoneae</taxon>
        <taxon>Cinchona</taxon>
    </lineage>
</organism>
<dbReference type="Proteomes" id="UP001630127">
    <property type="component" value="Unassembled WGS sequence"/>
</dbReference>
<name>A0ABD2ZR70_9GENT</name>
<dbReference type="EMBL" id="JBJUIK010000007">
    <property type="protein sequence ID" value="KAL3521924.1"/>
    <property type="molecule type" value="Genomic_DNA"/>
</dbReference>
<accession>A0ABD2ZR70</accession>
<proteinExistence type="predicted"/>
<dbReference type="AlphaFoldDB" id="A0ABD2ZR70"/>
<keyword evidence="2" id="KW-1185">Reference proteome</keyword>
<protein>
    <submittedName>
        <fullName evidence="1">Uncharacterized protein</fullName>
    </submittedName>
</protein>
<comment type="caution">
    <text evidence="1">The sequence shown here is derived from an EMBL/GenBank/DDBJ whole genome shotgun (WGS) entry which is preliminary data.</text>
</comment>
<dbReference type="Gene3D" id="3.40.630.150">
    <property type="entry name" value="Malonyl-CoA decarboxylase, catalytic domain"/>
    <property type="match status" value="1"/>
</dbReference>
<sequence length="85" mass="9404">MISVLSFPTFTTLSLIPGYMQWLLPKFASAERPGSTFRENLLKPEEEKAVLDASLCFAALASADVSPNPAPLFFNMHNHIHSPEN</sequence>